<organism evidence="2">
    <name type="scientific">uncultured Ramlibacter sp</name>
    <dbReference type="NCBI Taxonomy" id="260755"/>
    <lineage>
        <taxon>Bacteria</taxon>
        <taxon>Pseudomonadati</taxon>
        <taxon>Pseudomonadota</taxon>
        <taxon>Betaproteobacteria</taxon>
        <taxon>Burkholderiales</taxon>
        <taxon>Comamonadaceae</taxon>
        <taxon>Ramlibacter</taxon>
        <taxon>environmental samples</taxon>
    </lineage>
</organism>
<sequence length="187" mass="19540">GSSVTPSPRSLHAPAEHQLVRRAEPVPAQLDRRRGKPAVLREHGPAGRPYRSDRRRLAAVARAFHRRAAAGRPAGRAACAPAAGGGTGHALARLVRVRRLPPGTEPLPGADRPVVAGRRPAQRRTPAVRRGLRTGGLAHPGGGHAADRHVRAVGGRRAPGARVRPGQHGGRAAGRARHAVVEEVAAV</sequence>
<dbReference type="AlphaFoldDB" id="A0A6J4NS05"/>
<protein>
    <submittedName>
        <fullName evidence="2">Uncharacterized protein</fullName>
    </submittedName>
</protein>
<name>A0A6J4NS05_9BURK</name>
<gene>
    <name evidence="2" type="ORF">AVDCRST_MAG51-369</name>
</gene>
<feature type="non-terminal residue" evidence="2">
    <location>
        <position position="1"/>
    </location>
</feature>
<feature type="compositionally biased region" description="Basic and acidic residues" evidence="1">
    <location>
        <begin position="14"/>
        <end position="24"/>
    </location>
</feature>
<evidence type="ECO:0000313" key="2">
    <source>
        <dbReference type="EMBL" id="CAA9390678.1"/>
    </source>
</evidence>
<feature type="compositionally biased region" description="Basic and acidic residues" evidence="1">
    <location>
        <begin position="39"/>
        <end position="51"/>
    </location>
</feature>
<dbReference type="EMBL" id="CADCUX010000094">
    <property type="protein sequence ID" value="CAA9390678.1"/>
    <property type="molecule type" value="Genomic_DNA"/>
</dbReference>
<accession>A0A6J4NS05</accession>
<feature type="region of interest" description="Disordered" evidence="1">
    <location>
        <begin position="1"/>
        <end position="51"/>
    </location>
</feature>
<feature type="non-terminal residue" evidence="2">
    <location>
        <position position="187"/>
    </location>
</feature>
<feature type="region of interest" description="Disordered" evidence="1">
    <location>
        <begin position="100"/>
        <end position="178"/>
    </location>
</feature>
<proteinExistence type="predicted"/>
<feature type="compositionally biased region" description="Low complexity" evidence="1">
    <location>
        <begin position="152"/>
        <end position="166"/>
    </location>
</feature>
<evidence type="ECO:0000256" key="1">
    <source>
        <dbReference type="SAM" id="MobiDB-lite"/>
    </source>
</evidence>
<reference evidence="2" key="1">
    <citation type="submission" date="2020-02" db="EMBL/GenBank/DDBJ databases">
        <authorList>
            <person name="Meier V. D."/>
        </authorList>
    </citation>
    <scope>NUCLEOTIDE SEQUENCE</scope>
    <source>
        <strain evidence="2">AVDCRST_MAG51</strain>
    </source>
</reference>
<feature type="compositionally biased region" description="Basic residues" evidence="1">
    <location>
        <begin position="120"/>
        <end position="132"/>
    </location>
</feature>